<dbReference type="EMBL" id="MG777490">
    <property type="protein sequence ID" value="AUW31070.1"/>
    <property type="molecule type" value="Genomic_DNA"/>
</dbReference>
<accession>A0A2K9YE24</accession>
<proteinExistence type="inferred from homology"/>
<organism evidence="2">
    <name type="scientific">Cladonia uncialis subsp. uncialis</name>
    <dbReference type="NCBI Taxonomy" id="180999"/>
    <lineage>
        <taxon>Eukaryota</taxon>
        <taxon>Fungi</taxon>
        <taxon>Dikarya</taxon>
        <taxon>Ascomycota</taxon>
        <taxon>Pezizomycotina</taxon>
        <taxon>Lecanoromycetes</taxon>
        <taxon>OSLEUM clade</taxon>
        <taxon>Lecanoromycetidae</taxon>
        <taxon>Lecanorales</taxon>
        <taxon>Lecanorineae</taxon>
        <taxon>Cladoniaceae</taxon>
        <taxon>Cladonia</taxon>
    </lineage>
</organism>
<dbReference type="AlphaFoldDB" id="A0A2K9YE24"/>
<reference evidence="2" key="1">
    <citation type="submission" date="2017-12" db="EMBL/GenBank/DDBJ databases">
        <title>Genome Sequencing Reveals a Rich Biosynthetic Potential.</title>
        <authorList>
            <person name="Bertrand R.L."/>
            <person name="Abdel-Hameed M.E."/>
            <person name="Sorensen J.L."/>
        </authorList>
    </citation>
    <scope>NUCLEOTIDE SEQUENCE</scope>
</reference>
<sequence length="183" mass="21408">MHCLNEVRKMTFEDYGEEHPTKKQHGELWWIHLRPYVDLLAQDIMCHADADILTYDWMDTQSHPFPDFNINRKCRDFGALLAWHQERKVDMEKYYRIQPERERLVQAEDEYYEIFGFEGSGLFPGGKGWRDGTLTLFLDHRSDRLLDGHVLTRADLNDISTASDAIISKISSDCMQLIPQASA</sequence>
<dbReference type="GO" id="GO:0043386">
    <property type="term" value="P:mycotoxin biosynthetic process"/>
    <property type="evidence" value="ECO:0007669"/>
    <property type="project" value="InterPro"/>
</dbReference>
<dbReference type="PANTHER" id="PTHR33365">
    <property type="entry name" value="YALI0B05434P"/>
    <property type="match status" value="1"/>
</dbReference>
<dbReference type="PANTHER" id="PTHR33365:SF14">
    <property type="entry name" value="TAT PATHWAY SIGNAL SEQUENCE"/>
    <property type="match status" value="1"/>
</dbReference>
<protein>
    <submittedName>
        <fullName evidence="2">Putative IgE-binding protein</fullName>
    </submittedName>
</protein>
<dbReference type="InterPro" id="IPR021765">
    <property type="entry name" value="UstYa-like"/>
</dbReference>
<evidence type="ECO:0000256" key="1">
    <source>
        <dbReference type="ARBA" id="ARBA00035112"/>
    </source>
</evidence>
<name>A0A2K9YE24_CLAUC</name>
<dbReference type="Pfam" id="PF11807">
    <property type="entry name" value="UstYa"/>
    <property type="match status" value="1"/>
</dbReference>
<evidence type="ECO:0000313" key="2">
    <source>
        <dbReference type="EMBL" id="AUW31070.1"/>
    </source>
</evidence>
<comment type="similarity">
    <text evidence="1">Belongs to the ustYa family.</text>
</comment>